<organism evidence="2 3">
    <name type="scientific">Claviceps africana</name>
    <dbReference type="NCBI Taxonomy" id="83212"/>
    <lineage>
        <taxon>Eukaryota</taxon>
        <taxon>Fungi</taxon>
        <taxon>Dikarya</taxon>
        <taxon>Ascomycota</taxon>
        <taxon>Pezizomycotina</taxon>
        <taxon>Sordariomycetes</taxon>
        <taxon>Hypocreomycetidae</taxon>
        <taxon>Hypocreales</taxon>
        <taxon>Clavicipitaceae</taxon>
        <taxon>Claviceps</taxon>
    </lineage>
</organism>
<protein>
    <submittedName>
        <fullName evidence="2">Uncharacterized protein</fullName>
    </submittedName>
</protein>
<accession>A0A8K0NL62</accession>
<dbReference type="EMBL" id="SRPY01000076">
    <property type="protein sequence ID" value="KAG5929137.1"/>
    <property type="molecule type" value="Genomic_DNA"/>
</dbReference>
<dbReference type="Proteomes" id="UP000811619">
    <property type="component" value="Unassembled WGS sequence"/>
</dbReference>
<sequence>MHPTHASPDPRRISERHSDVQRLVYVYSFLIVPKLAISHDEIPPRPLHDNAIIRAPLRRASIMSSIGPQLPAELTKRKRSPGQDDTHSAATPPVKQARHHPAQQQATNNNEISLSDSDDDGPEPPATIGAVRPP</sequence>
<feature type="compositionally biased region" description="Polar residues" evidence="1">
    <location>
        <begin position="102"/>
        <end position="115"/>
    </location>
</feature>
<dbReference type="AlphaFoldDB" id="A0A8K0NL62"/>
<feature type="region of interest" description="Disordered" evidence="1">
    <location>
        <begin position="64"/>
        <end position="134"/>
    </location>
</feature>
<name>A0A8K0NL62_9HYPO</name>
<keyword evidence="3" id="KW-1185">Reference proteome</keyword>
<evidence type="ECO:0000256" key="1">
    <source>
        <dbReference type="SAM" id="MobiDB-lite"/>
    </source>
</evidence>
<reference evidence="2" key="1">
    <citation type="journal article" date="2020" name="bioRxiv">
        <title>Whole genome comparisons of ergot fungi reveals the divergence and evolution of species within the genus Claviceps are the result of varying mechanisms driving genome evolution and host range expansion.</title>
        <authorList>
            <person name="Wyka S.A."/>
            <person name="Mondo S.J."/>
            <person name="Liu M."/>
            <person name="Dettman J."/>
            <person name="Nalam V."/>
            <person name="Broders K.D."/>
        </authorList>
    </citation>
    <scope>NUCLEOTIDE SEQUENCE</scope>
    <source>
        <strain evidence="2">CCC 489</strain>
    </source>
</reference>
<dbReference type="OrthoDB" id="73491at2759"/>
<evidence type="ECO:0000313" key="2">
    <source>
        <dbReference type="EMBL" id="KAG5929137.1"/>
    </source>
</evidence>
<comment type="caution">
    <text evidence="2">The sequence shown here is derived from an EMBL/GenBank/DDBJ whole genome shotgun (WGS) entry which is preliminary data.</text>
</comment>
<evidence type="ECO:0000313" key="3">
    <source>
        <dbReference type="Proteomes" id="UP000811619"/>
    </source>
</evidence>
<gene>
    <name evidence="2" type="ORF">E4U42_006959</name>
</gene>
<proteinExistence type="predicted"/>
<feature type="non-terminal residue" evidence="2">
    <location>
        <position position="134"/>
    </location>
</feature>